<keyword evidence="1" id="KW-0175">Coiled coil</keyword>
<protein>
    <submittedName>
        <fullName evidence="3">Uncharacterized protein</fullName>
    </submittedName>
</protein>
<organism evidence="3 4">
    <name type="scientific">Coprococcus eutactus</name>
    <dbReference type="NCBI Taxonomy" id="33043"/>
    <lineage>
        <taxon>Bacteria</taxon>
        <taxon>Bacillati</taxon>
        <taxon>Bacillota</taxon>
        <taxon>Clostridia</taxon>
        <taxon>Lachnospirales</taxon>
        <taxon>Lachnospiraceae</taxon>
        <taxon>Coprococcus</taxon>
    </lineage>
</organism>
<gene>
    <name evidence="3" type="ORF">DWX94_00950</name>
</gene>
<evidence type="ECO:0000313" key="3">
    <source>
        <dbReference type="EMBL" id="RGS44389.1"/>
    </source>
</evidence>
<keyword evidence="2" id="KW-0812">Transmembrane</keyword>
<evidence type="ECO:0000256" key="2">
    <source>
        <dbReference type="SAM" id="Phobius"/>
    </source>
</evidence>
<reference evidence="3 4" key="1">
    <citation type="submission" date="2018-08" db="EMBL/GenBank/DDBJ databases">
        <title>A genome reference for cultivated species of the human gut microbiota.</title>
        <authorList>
            <person name="Zou Y."/>
            <person name="Xue W."/>
            <person name="Luo G."/>
        </authorList>
    </citation>
    <scope>NUCLEOTIDE SEQUENCE [LARGE SCALE GENOMIC DNA]</scope>
    <source>
        <strain evidence="3 4">AF22-21</strain>
    </source>
</reference>
<evidence type="ECO:0000256" key="1">
    <source>
        <dbReference type="SAM" id="Coils"/>
    </source>
</evidence>
<keyword evidence="2" id="KW-0472">Membrane</keyword>
<dbReference type="Proteomes" id="UP000283295">
    <property type="component" value="Unassembled WGS sequence"/>
</dbReference>
<feature type="transmembrane region" description="Helical" evidence="2">
    <location>
        <begin position="12"/>
        <end position="40"/>
    </location>
</feature>
<comment type="caution">
    <text evidence="3">The sequence shown here is derived from an EMBL/GenBank/DDBJ whole genome shotgun (WGS) entry which is preliminary data.</text>
</comment>
<accession>A0A412IW96</accession>
<evidence type="ECO:0000313" key="4">
    <source>
        <dbReference type="Proteomes" id="UP000283295"/>
    </source>
</evidence>
<dbReference type="EMBL" id="QRVK01000001">
    <property type="protein sequence ID" value="RGS44389.1"/>
    <property type="molecule type" value="Genomic_DNA"/>
</dbReference>
<dbReference type="AlphaFoldDB" id="A0A412IW96"/>
<sequence>MRFKKDVKTCILYGLVILLTFVNIKSMFLVTIIFALLLVWQIYLTNKHIAQDEQAEERRKELGIPEKRVFTGKKSYRQKKEENALRKQQYEEYLESVEAEFADIDDEYEDDENGWTE</sequence>
<keyword evidence="2" id="KW-1133">Transmembrane helix</keyword>
<name>A0A412IW96_9FIRM</name>
<feature type="coiled-coil region" evidence="1">
    <location>
        <begin position="80"/>
        <end position="107"/>
    </location>
</feature>
<proteinExistence type="predicted"/>